<proteinExistence type="predicted"/>
<evidence type="ECO:0000313" key="2">
    <source>
        <dbReference type="Proteomes" id="UP000095280"/>
    </source>
</evidence>
<feature type="region of interest" description="Disordered" evidence="1">
    <location>
        <begin position="1"/>
        <end position="24"/>
    </location>
</feature>
<dbReference type="AlphaFoldDB" id="A0A1I8FMT3"/>
<organism evidence="2 3">
    <name type="scientific">Macrostomum lignano</name>
    <dbReference type="NCBI Taxonomy" id="282301"/>
    <lineage>
        <taxon>Eukaryota</taxon>
        <taxon>Metazoa</taxon>
        <taxon>Spiralia</taxon>
        <taxon>Lophotrochozoa</taxon>
        <taxon>Platyhelminthes</taxon>
        <taxon>Rhabditophora</taxon>
        <taxon>Macrostomorpha</taxon>
        <taxon>Macrostomida</taxon>
        <taxon>Macrostomidae</taxon>
        <taxon>Macrostomum</taxon>
    </lineage>
</organism>
<evidence type="ECO:0000313" key="3">
    <source>
        <dbReference type="WBParaSite" id="maker-unitig_41177-snap-gene-0.2-mRNA-1"/>
    </source>
</evidence>
<dbReference type="Proteomes" id="UP000095280">
    <property type="component" value="Unplaced"/>
</dbReference>
<name>A0A1I8FMT3_9PLAT</name>
<evidence type="ECO:0000256" key="1">
    <source>
        <dbReference type="SAM" id="MobiDB-lite"/>
    </source>
</evidence>
<reference evidence="3" key="1">
    <citation type="submission" date="2016-11" db="UniProtKB">
        <authorList>
            <consortium name="WormBaseParasite"/>
        </authorList>
    </citation>
    <scope>IDENTIFICATION</scope>
</reference>
<protein>
    <submittedName>
        <fullName evidence="3">LNR domain-containing protein</fullName>
    </submittedName>
</protein>
<dbReference type="WBParaSite" id="maker-unitig_41177-snap-gene-0.2-mRNA-1">
    <property type="protein sequence ID" value="maker-unitig_41177-snap-gene-0.2-mRNA-1"/>
    <property type="gene ID" value="maker-unitig_41177-snap-gene-0.2"/>
</dbReference>
<sequence length="263" mass="28897">MTTAASACGGYREGLNTGQRRHRNNEPARLAARDYLQITDGSSVHTCPNKECVYQGSLCDNINDDCGCDDYGCDETQMLENSNFLTCFIICGFVEMPERKRPECMRRRENQTGGCLGRCGAKNKVQQQAPRGRFHGHDEKDDRWEIPAVGGRRFGRVHHSKQQSPPTSPAGAPCRSAAPSAADALRCTRQPTATRLAELFKPRQDGGVADDTRLPNAAPQTEQKPPGPVTLAVPKSEQLNLSYWCSAEAALLFVLFVDSLLDI</sequence>
<feature type="region of interest" description="Disordered" evidence="1">
    <location>
        <begin position="201"/>
        <end position="228"/>
    </location>
</feature>
<keyword evidence="2" id="KW-1185">Reference proteome</keyword>
<feature type="region of interest" description="Disordered" evidence="1">
    <location>
        <begin position="156"/>
        <end position="177"/>
    </location>
</feature>
<accession>A0A1I8FMT3</accession>